<dbReference type="EMBL" id="KZ989458">
    <property type="protein sequence ID" value="RKP26305.1"/>
    <property type="molecule type" value="Genomic_DNA"/>
</dbReference>
<dbReference type="OrthoDB" id="2190947at2759"/>
<dbReference type="Gene3D" id="3.30.56.30">
    <property type="entry name" value="Signal recognition particle, SRP19-like subunit"/>
    <property type="match status" value="1"/>
</dbReference>
<comment type="subcellular location">
    <subcellularLocation>
        <location evidence="1">Cytoplasm</location>
    </subcellularLocation>
</comment>
<accession>A0A4P9Z1S8</accession>
<gene>
    <name evidence="6" type="ORF">SYNPS1DRAFT_27999</name>
</gene>
<reference evidence="7" key="1">
    <citation type="journal article" date="2018" name="Nat. Microbiol.">
        <title>Leveraging single-cell genomics to expand the fungal tree of life.</title>
        <authorList>
            <person name="Ahrendt S.R."/>
            <person name="Quandt C.A."/>
            <person name="Ciobanu D."/>
            <person name="Clum A."/>
            <person name="Salamov A."/>
            <person name="Andreopoulos B."/>
            <person name="Cheng J.F."/>
            <person name="Woyke T."/>
            <person name="Pelin A."/>
            <person name="Henrissat B."/>
            <person name="Reynolds N.K."/>
            <person name="Benny G.L."/>
            <person name="Smith M.E."/>
            <person name="James T.Y."/>
            <person name="Grigoriev I.V."/>
        </authorList>
    </citation>
    <scope>NUCLEOTIDE SEQUENCE [LARGE SCALE GENOMIC DNA]</scope>
    <source>
        <strain evidence="7">Benny S71-1</strain>
    </source>
</reference>
<evidence type="ECO:0000256" key="1">
    <source>
        <dbReference type="ARBA" id="ARBA00004496"/>
    </source>
</evidence>
<keyword evidence="3" id="KW-0733">Signal recognition particle</keyword>
<name>A0A4P9Z1S8_9FUNG</name>
<dbReference type="GO" id="GO:0005786">
    <property type="term" value="C:signal recognition particle, endoplasmic reticulum targeting"/>
    <property type="evidence" value="ECO:0007669"/>
    <property type="project" value="UniProtKB-KW"/>
</dbReference>
<dbReference type="SUPFAM" id="SSF69695">
    <property type="entry name" value="SRP19"/>
    <property type="match status" value="1"/>
</dbReference>
<evidence type="ECO:0000256" key="2">
    <source>
        <dbReference type="ARBA" id="ARBA00022490"/>
    </source>
</evidence>
<organism evidence="6 7">
    <name type="scientific">Syncephalis pseudoplumigaleata</name>
    <dbReference type="NCBI Taxonomy" id="1712513"/>
    <lineage>
        <taxon>Eukaryota</taxon>
        <taxon>Fungi</taxon>
        <taxon>Fungi incertae sedis</taxon>
        <taxon>Zoopagomycota</taxon>
        <taxon>Zoopagomycotina</taxon>
        <taxon>Zoopagomycetes</taxon>
        <taxon>Zoopagales</taxon>
        <taxon>Piptocephalidaceae</taxon>
        <taxon>Syncephalis</taxon>
    </lineage>
</organism>
<dbReference type="PANTHER" id="PTHR17453">
    <property type="entry name" value="SIGNAL RECOGNITION PARTICLE 19 KD PROTEIN"/>
    <property type="match status" value="1"/>
</dbReference>
<dbReference type="Pfam" id="PF01922">
    <property type="entry name" value="SRP19"/>
    <property type="match status" value="1"/>
</dbReference>
<keyword evidence="2" id="KW-0963">Cytoplasm</keyword>
<dbReference type="InterPro" id="IPR002778">
    <property type="entry name" value="Signal_recog_particle_SRP19"/>
</dbReference>
<feature type="compositionally biased region" description="Low complexity" evidence="5">
    <location>
        <begin position="163"/>
        <end position="201"/>
    </location>
</feature>
<protein>
    <submittedName>
        <fullName evidence="6">Signal recognition particle, SRP19 subunit</fullName>
    </submittedName>
</protein>
<evidence type="ECO:0000313" key="7">
    <source>
        <dbReference type="Proteomes" id="UP000278143"/>
    </source>
</evidence>
<keyword evidence="4" id="KW-0687">Ribonucleoprotein</keyword>
<dbReference type="GO" id="GO:0008312">
    <property type="term" value="F:7S RNA binding"/>
    <property type="evidence" value="ECO:0007669"/>
    <property type="project" value="InterPro"/>
</dbReference>
<dbReference type="GO" id="GO:0006617">
    <property type="term" value="P:SRP-dependent cotranslational protein targeting to membrane, signal sequence recognition"/>
    <property type="evidence" value="ECO:0007669"/>
    <property type="project" value="TreeGrafter"/>
</dbReference>
<keyword evidence="7" id="KW-1185">Reference proteome</keyword>
<sequence>MSATMDDIDVDDMDYALTTTTAADDQVHHVEGYGQVRYVESDALFKDWVCLYPVYFDAGRSLGHGRKVPRSLAYANPDARAIVEACKKLRLHVAFEPHKMHPRDFGVLGRVRVQLKINGRPAQPTIPHRKALMRQVGALLPDIQPQLPPAPSQVPPEWAALTEALGGGSSAAASSAKGSETAESSSAEAAAASSATTSSAKSAKKKKGKKGRR</sequence>
<dbReference type="Proteomes" id="UP000278143">
    <property type="component" value="Unassembled WGS sequence"/>
</dbReference>
<dbReference type="AlphaFoldDB" id="A0A4P9Z1S8"/>
<evidence type="ECO:0000256" key="5">
    <source>
        <dbReference type="SAM" id="MobiDB-lite"/>
    </source>
</evidence>
<feature type="compositionally biased region" description="Basic residues" evidence="5">
    <location>
        <begin position="202"/>
        <end position="213"/>
    </location>
</feature>
<evidence type="ECO:0000313" key="6">
    <source>
        <dbReference type="EMBL" id="RKP26305.1"/>
    </source>
</evidence>
<proteinExistence type="predicted"/>
<dbReference type="PANTHER" id="PTHR17453:SF0">
    <property type="entry name" value="SIGNAL RECOGNITION PARTICLE 19 KDA PROTEIN"/>
    <property type="match status" value="1"/>
</dbReference>
<evidence type="ECO:0000256" key="3">
    <source>
        <dbReference type="ARBA" id="ARBA00023135"/>
    </source>
</evidence>
<dbReference type="InterPro" id="IPR036521">
    <property type="entry name" value="SRP19-like_sf"/>
</dbReference>
<evidence type="ECO:0000256" key="4">
    <source>
        <dbReference type="ARBA" id="ARBA00023274"/>
    </source>
</evidence>
<feature type="region of interest" description="Disordered" evidence="5">
    <location>
        <begin position="163"/>
        <end position="213"/>
    </location>
</feature>